<dbReference type="AlphaFoldDB" id="A0A1H3VK90"/>
<accession>A0A1H3VK90</accession>
<keyword evidence="2" id="KW-1185">Reference proteome</keyword>
<sequence length="74" mass="8206">MLLVFCDLIGGYDQDLLLHRLKMFAPSAAWTDLISIALNAFQLLDRVRNGIVVVADKQSVTVNMLGVAKLARDF</sequence>
<name>A0A1H3VK90_9BURK</name>
<protein>
    <submittedName>
        <fullName evidence="1">Uncharacterized protein</fullName>
    </submittedName>
</protein>
<organism evidence="1 2">
    <name type="scientific">Acidovorax soli</name>
    <dbReference type="NCBI Taxonomy" id="592050"/>
    <lineage>
        <taxon>Bacteria</taxon>
        <taxon>Pseudomonadati</taxon>
        <taxon>Pseudomonadota</taxon>
        <taxon>Betaproteobacteria</taxon>
        <taxon>Burkholderiales</taxon>
        <taxon>Comamonadaceae</taxon>
        <taxon>Acidovorax</taxon>
    </lineage>
</organism>
<dbReference type="Proteomes" id="UP000199002">
    <property type="component" value="Unassembled WGS sequence"/>
</dbReference>
<dbReference type="EMBL" id="FNQJ01000001">
    <property type="protein sequence ID" value="SDZ74664.1"/>
    <property type="molecule type" value="Genomic_DNA"/>
</dbReference>
<proteinExistence type="predicted"/>
<evidence type="ECO:0000313" key="1">
    <source>
        <dbReference type="EMBL" id="SDZ74664.1"/>
    </source>
</evidence>
<evidence type="ECO:0000313" key="2">
    <source>
        <dbReference type="Proteomes" id="UP000199002"/>
    </source>
</evidence>
<gene>
    <name evidence="1" type="ORF">SAMN05421875_101190</name>
</gene>
<reference evidence="2" key="1">
    <citation type="submission" date="2016-10" db="EMBL/GenBank/DDBJ databases">
        <authorList>
            <person name="Varghese N."/>
            <person name="Submissions S."/>
        </authorList>
    </citation>
    <scope>NUCLEOTIDE SEQUENCE [LARGE SCALE GENOMIC DNA]</scope>
    <source>
        <strain evidence="2">DSM 25157</strain>
    </source>
</reference>